<evidence type="ECO:0000259" key="3">
    <source>
        <dbReference type="Pfam" id="PF21984"/>
    </source>
</evidence>
<dbReference type="NCBIfam" id="TIGR01446">
    <property type="entry name" value="DnaD_dom"/>
    <property type="match status" value="1"/>
</dbReference>
<dbReference type="InterPro" id="IPR034829">
    <property type="entry name" value="DnaD-like_sf"/>
</dbReference>
<comment type="caution">
    <text evidence="4">The sequence shown here is derived from an EMBL/GenBank/DDBJ whole genome shotgun (WGS) entry which is preliminary data.</text>
</comment>
<dbReference type="Pfam" id="PF21984">
    <property type="entry name" value="DnaD_N"/>
    <property type="match status" value="1"/>
</dbReference>
<dbReference type="RefSeq" id="WP_209531132.1">
    <property type="nucleotide sequence ID" value="NZ_JAEEGA010000015.1"/>
</dbReference>
<dbReference type="InterPro" id="IPR036388">
    <property type="entry name" value="WH-like_DNA-bd_sf"/>
</dbReference>
<comment type="similarity">
    <text evidence="1">Belongs to the DnaB/DnaD family.</text>
</comment>
<proteinExistence type="inferred from homology"/>
<keyword evidence="5" id="KW-1185">Reference proteome</keyword>
<dbReference type="Pfam" id="PF07261">
    <property type="entry name" value="DnaB_2"/>
    <property type="match status" value="1"/>
</dbReference>
<evidence type="ECO:0000259" key="2">
    <source>
        <dbReference type="Pfam" id="PF07261"/>
    </source>
</evidence>
<reference evidence="4" key="1">
    <citation type="submission" date="2020-12" db="EMBL/GenBank/DDBJ databases">
        <title>Vagococcus allomyrinae sp. nov. and Enterococcus lavae sp. nov., isolated from the larvae of Allomyrina dichotoma.</title>
        <authorList>
            <person name="Lee S.D."/>
        </authorList>
    </citation>
    <scope>NUCLEOTIDE SEQUENCE</scope>
    <source>
        <strain evidence="4">BWB3-3</strain>
    </source>
</reference>
<feature type="domain" description="DnaB/C C-terminal" evidence="2">
    <location>
        <begin position="128"/>
        <end position="197"/>
    </location>
</feature>
<dbReference type="Gene3D" id="1.10.10.10">
    <property type="entry name" value="Winged helix-like DNA-binding domain superfamily/Winged helix DNA-binding domain"/>
    <property type="match status" value="1"/>
</dbReference>
<dbReference type="Proteomes" id="UP000674938">
    <property type="component" value="Unassembled WGS sequence"/>
</dbReference>
<accession>A0A940PG58</accession>
<organism evidence="4 5">
    <name type="scientific">Vagococcus allomyrinae</name>
    <dbReference type="NCBI Taxonomy" id="2794353"/>
    <lineage>
        <taxon>Bacteria</taxon>
        <taxon>Bacillati</taxon>
        <taxon>Bacillota</taxon>
        <taxon>Bacilli</taxon>
        <taxon>Lactobacillales</taxon>
        <taxon>Enterococcaceae</taxon>
        <taxon>Vagococcus</taxon>
    </lineage>
</organism>
<evidence type="ECO:0000256" key="1">
    <source>
        <dbReference type="ARBA" id="ARBA00093462"/>
    </source>
</evidence>
<dbReference type="Gene3D" id="1.10.10.630">
    <property type="entry name" value="DnaD domain-like"/>
    <property type="match status" value="1"/>
</dbReference>
<gene>
    <name evidence="4" type="ORF">I6N95_20070</name>
</gene>
<dbReference type="InterPro" id="IPR006343">
    <property type="entry name" value="DnaB/C_C"/>
</dbReference>
<evidence type="ECO:0000313" key="4">
    <source>
        <dbReference type="EMBL" id="MBP1043323.1"/>
    </source>
</evidence>
<dbReference type="InterPro" id="IPR053162">
    <property type="entry name" value="DnaD"/>
</dbReference>
<dbReference type="PANTHER" id="PTHR37293:SF6">
    <property type="entry name" value="DNA REPLICATION PROTEIN DNAD"/>
    <property type="match status" value="1"/>
</dbReference>
<dbReference type="InterPro" id="IPR053843">
    <property type="entry name" value="DnaD_N"/>
</dbReference>
<dbReference type="PANTHER" id="PTHR37293">
    <property type="entry name" value="PHAGE REPLICATION PROTEIN-RELATED"/>
    <property type="match status" value="1"/>
</dbReference>
<dbReference type="EMBL" id="JAEEGA010000015">
    <property type="protein sequence ID" value="MBP1043323.1"/>
    <property type="molecule type" value="Genomic_DNA"/>
</dbReference>
<protein>
    <submittedName>
        <fullName evidence="4">DnaD domain-containing protein</fullName>
    </submittedName>
</protein>
<evidence type="ECO:0000313" key="5">
    <source>
        <dbReference type="Proteomes" id="UP000674938"/>
    </source>
</evidence>
<sequence>MLELKDYLNAGETTISNLLLTHYHQLGLSNQEFLLYLQLLHHQQSGSDFPDLFEISQRIGVPNEEIYGILEGLLGKQMIRLVTTQNHQGKMVDAYDLTPIYDRLSHYLMSLVKQSDQQKKETGIQELFELFEKEFGRPLSPIEMETINMWIQEDKYDLEIIRLGLREAVLNQAYSLKYIDRILLGWERKNLRTKDQILTEQRRRKKSISDKISPQEEELPQVPLYNWVDQGKES</sequence>
<dbReference type="AlphaFoldDB" id="A0A940PG58"/>
<name>A0A940PG58_9ENTE</name>
<feature type="domain" description="DnaD N-terminal" evidence="3">
    <location>
        <begin position="15"/>
        <end position="110"/>
    </location>
</feature>
<dbReference type="SUPFAM" id="SSF158499">
    <property type="entry name" value="DnaD domain-like"/>
    <property type="match status" value="1"/>
</dbReference>